<evidence type="ECO:0000256" key="3">
    <source>
        <dbReference type="ARBA" id="ARBA00022475"/>
    </source>
</evidence>
<sequence>MSTFWLNLRKIGFGSIPIILFFIFWEVGAGMVPKGVISPPSEVIKILWTAATSDVLFKQTAVSLGRVGMGFVLSILVALPLGFLLGTFFQPAEKLLLPFFRMCEKLNPFAIIPIFMIFFGIGTAEKVAVVFWATLWPLLFNTMAGARAVDYSLIRAARSMGATRRELFLKVILPYALPNIFIGVEIAAQLSFFMIIASEVIGASTGLGWYYISATTKYQLPLMYGIILYITVLSILINLAFGRLKKHFLVWKEAVQIH</sequence>
<evidence type="ECO:0000256" key="1">
    <source>
        <dbReference type="ARBA" id="ARBA00004651"/>
    </source>
</evidence>
<evidence type="ECO:0000259" key="8">
    <source>
        <dbReference type="PROSITE" id="PS50928"/>
    </source>
</evidence>
<feature type="transmembrane region" description="Helical" evidence="7">
    <location>
        <begin position="190"/>
        <end position="210"/>
    </location>
</feature>
<dbReference type="Pfam" id="PF00528">
    <property type="entry name" value="BPD_transp_1"/>
    <property type="match status" value="1"/>
</dbReference>
<dbReference type="PANTHER" id="PTHR30151">
    <property type="entry name" value="ALKANE SULFONATE ABC TRANSPORTER-RELATED, MEMBRANE SUBUNIT"/>
    <property type="match status" value="1"/>
</dbReference>
<evidence type="ECO:0000256" key="2">
    <source>
        <dbReference type="ARBA" id="ARBA00022448"/>
    </source>
</evidence>
<reference evidence="9 10" key="1">
    <citation type="submission" date="2014-08" db="EMBL/GenBank/DDBJ databases">
        <title>Comparative genomics of the Paenibacillus odorifer group.</title>
        <authorList>
            <person name="den Bakker H.C."/>
            <person name="Tsai Y.-C."/>
            <person name="Martin N."/>
            <person name="Korlach J."/>
            <person name="Wiedmann M."/>
        </authorList>
    </citation>
    <scope>NUCLEOTIDE SEQUENCE [LARGE SCALE GENOMIC DNA]</scope>
    <source>
        <strain evidence="9 10">DSM 1735</strain>
    </source>
</reference>
<evidence type="ECO:0000256" key="5">
    <source>
        <dbReference type="ARBA" id="ARBA00022989"/>
    </source>
</evidence>
<dbReference type="PANTHER" id="PTHR30151:SF0">
    <property type="entry name" value="ABC TRANSPORTER PERMEASE PROTEIN MJ0413-RELATED"/>
    <property type="match status" value="1"/>
</dbReference>
<dbReference type="eggNOG" id="COG0600">
    <property type="taxonomic scope" value="Bacteria"/>
</dbReference>
<comment type="similarity">
    <text evidence="7">Belongs to the binding-protein-dependent transport system permease family.</text>
</comment>
<dbReference type="AlphaFoldDB" id="A0A089HPT9"/>
<dbReference type="EMBL" id="CP009288">
    <property type="protein sequence ID" value="AIQ13102.1"/>
    <property type="molecule type" value="Genomic_DNA"/>
</dbReference>
<dbReference type="Gene3D" id="1.10.3720.10">
    <property type="entry name" value="MetI-like"/>
    <property type="match status" value="1"/>
</dbReference>
<dbReference type="CDD" id="cd06261">
    <property type="entry name" value="TM_PBP2"/>
    <property type="match status" value="1"/>
</dbReference>
<feature type="transmembrane region" description="Helical" evidence="7">
    <location>
        <begin position="167"/>
        <end position="184"/>
    </location>
</feature>
<dbReference type="InterPro" id="IPR000515">
    <property type="entry name" value="MetI-like"/>
</dbReference>
<keyword evidence="10" id="KW-1185">Reference proteome</keyword>
<dbReference type="RefSeq" id="WP_042206906.1">
    <property type="nucleotide sequence ID" value="NZ_CP009288.1"/>
</dbReference>
<keyword evidence="5 7" id="KW-1133">Transmembrane helix</keyword>
<dbReference type="OrthoDB" id="9804353at2"/>
<comment type="subcellular location">
    <subcellularLocation>
        <location evidence="1 7">Cell membrane</location>
        <topology evidence="1 7">Multi-pass membrane protein</topology>
    </subcellularLocation>
</comment>
<dbReference type="Proteomes" id="UP000029409">
    <property type="component" value="Chromosome"/>
</dbReference>
<evidence type="ECO:0000313" key="10">
    <source>
        <dbReference type="Proteomes" id="UP000029409"/>
    </source>
</evidence>
<dbReference type="SUPFAM" id="SSF161098">
    <property type="entry name" value="MetI-like"/>
    <property type="match status" value="1"/>
</dbReference>
<name>A0A089HPT9_PAEDU</name>
<proteinExistence type="inferred from homology"/>
<feature type="transmembrane region" description="Helical" evidence="7">
    <location>
        <begin position="222"/>
        <end position="241"/>
    </location>
</feature>
<feature type="transmembrane region" description="Helical" evidence="7">
    <location>
        <begin position="129"/>
        <end position="146"/>
    </location>
</feature>
<dbReference type="GO" id="GO:0005886">
    <property type="term" value="C:plasma membrane"/>
    <property type="evidence" value="ECO:0007669"/>
    <property type="project" value="UniProtKB-SubCell"/>
</dbReference>
<keyword evidence="3" id="KW-1003">Cell membrane</keyword>
<keyword evidence="4 7" id="KW-0812">Transmembrane</keyword>
<keyword evidence="6 7" id="KW-0472">Membrane</keyword>
<feature type="domain" description="ABC transmembrane type-1" evidence="8">
    <location>
        <begin position="60"/>
        <end position="245"/>
    </location>
</feature>
<evidence type="ECO:0000256" key="4">
    <source>
        <dbReference type="ARBA" id="ARBA00022692"/>
    </source>
</evidence>
<dbReference type="InterPro" id="IPR035906">
    <property type="entry name" value="MetI-like_sf"/>
</dbReference>
<evidence type="ECO:0000256" key="7">
    <source>
        <dbReference type="RuleBase" id="RU363032"/>
    </source>
</evidence>
<dbReference type="STRING" id="44251.PDUR_15140"/>
<dbReference type="PROSITE" id="PS50928">
    <property type="entry name" value="ABC_TM1"/>
    <property type="match status" value="1"/>
</dbReference>
<protein>
    <submittedName>
        <fullName evidence="9">ABC transporter permease</fullName>
    </submittedName>
</protein>
<gene>
    <name evidence="9" type="ORF">PDUR_15140</name>
</gene>
<feature type="transmembrane region" description="Helical" evidence="7">
    <location>
        <begin position="12"/>
        <end position="32"/>
    </location>
</feature>
<organism evidence="9 10">
    <name type="scientific">Paenibacillus durus</name>
    <name type="common">Paenibacillus azotofixans</name>
    <dbReference type="NCBI Taxonomy" id="44251"/>
    <lineage>
        <taxon>Bacteria</taxon>
        <taxon>Bacillati</taxon>
        <taxon>Bacillota</taxon>
        <taxon>Bacilli</taxon>
        <taxon>Bacillales</taxon>
        <taxon>Paenibacillaceae</taxon>
        <taxon>Paenibacillus</taxon>
    </lineage>
</organism>
<feature type="transmembrane region" description="Helical" evidence="7">
    <location>
        <begin position="106"/>
        <end position="123"/>
    </location>
</feature>
<keyword evidence="2 7" id="KW-0813">Transport</keyword>
<evidence type="ECO:0000256" key="6">
    <source>
        <dbReference type="ARBA" id="ARBA00023136"/>
    </source>
</evidence>
<feature type="transmembrane region" description="Helical" evidence="7">
    <location>
        <begin position="67"/>
        <end position="85"/>
    </location>
</feature>
<accession>A0A089HPT9</accession>
<dbReference type="KEGG" id="pdu:PDUR_15140"/>
<dbReference type="GO" id="GO:0055085">
    <property type="term" value="P:transmembrane transport"/>
    <property type="evidence" value="ECO:0007669"/>
    <property type="project" value="InterPro"/>
</dbReference>
<evidence type="ECO:0000313" key="9">
    <source>
        <dbReference type="EMBL" id="AIQ13102.1"/>
    </source>
</evidence>